<accession>A0AAE4I8L7</accession>
<organism evidence="2 3">
    <name type="scientific">Phocaeicola vulgatus</name>
    <name type="common">Bacteroides vulgatus</name>
    <dbReference type="NCBI Taxonomy" id="821"/>
    <lineage>
        <taxon>Bacteria</taxon>
        <taxon>Pseudomonadati</taxon>
        <taxon>Bacteroidota</taxon>
        <taxon>Bacteroidia</taxon>
        <taxon>Bacteroidales</taxon>
        <taxon>Bacteroidaceae</taxon>
        <taxon>Phocaeicola</taxon>
    </lineage>
</organism>
<gene>
    <name evidence="2" type="ORF">RVH43_14140</name>
</gene>
<dbReference type="AlphaFoldDB" id="A0AAE4I8L7"/>
<protein>
    <submittedName>
        <fullName evidence="2">DUF3945 domain-containing protein</fullName>
    </submittedName>
</protein>
<dbReference type="RefSeq" id="WP_234243744.1">
    <property type="nucleotide sequence ID" value="NZ_JAHYQZ010000002.1"/>
</dbReference>
<feature type="compositionally biased region" description="Polar residues" evidence="1">
    <location>
        <begin position="252"/>
        <end position="263"/>
    </location>
</feature>
<sequence>MSDILFHREDYPFAILEEFGLTAQMILDLPESVHLRLQRGDFSPLLPIKIEQPNGYTRCYAKFCLIETDEGVNLLFSPKLEQLDLNQFSEEEKQLLLSGKAIVADIMESNENDTASSQRIKVFVQIDPDTNNVVYTPSQIIGRNLSSIGQEFNLSEEVLESFWKGKTATIESDIFDEDQPVELTIGIDLFSKTGVMVVYGNAEDWDRAVRLQIPDYSFGNDGCWVKKNGLLSYVEESDFTEEIEEALERMSQENQEGNFLEQSEQIEKSMDFLSSTRQQTR</sequence>
<reference evidence="2" key="1">
    <citation type="submission" date="2023-10" db="EMBL/GenBank/DDBJ databases">
        <title>Genome of Potential pathogenic bacteria in Crohn's disease.</title>
        <authorList>
            <person name="Rodriguez-Palacios A."/>
        </authorList>
    </citation>
    <scope>NUCLEOTIDE SEQUENCE</scope>
    <source>
        <strain evidence="2">CavFT-hAR11</strain>
    </source>
</reference>
<name>A0AAE4I8L7_PHOVU</name>
<dbReference type="EMBL" id="JAWDET010000006">
    <property type="protein sequence ID" value="MDU0241734.1"/>
    <property type="molecule type" value="Genomic_DNA"/>
</dbReference>
<comment type="caution">
    <text evidence="2">The sequence shown here is derived from an EMBL/GenBank/DDBJ whole genome shotgun (WGS) entry which is preliminary data.</text>
</comment>
<evidence type="ECO:0000313" key="2">
    <source>
        <dbReference type="EMBL" id="MDU0241734.1"/>
    </source>
</evidence>
<dbReference type="Proteomes" id="UP001181239">
    <property type="component" value="Unassembled WGS sequence"/>
</dbReference>
<evidence type="ECO:0000256" key="1">
    <source>
        <dbReference type="SAM" id="MobiDB-lite"/>
    </source>
</evidence>
<proteinExistence type="predicted"/>
<feature type="region of interest" description="Disordered" evidence="1">
    <location>
        <begin position="250"/>
        <end position="281"/>
    </location>
</feature>
<evidence type="ECO:0000313" key="3">
    <source>
        <dbReference type="Proteomes" id="UP001181239"/>
    </source>
</evidence>
<feature type="compositionally biased region" description="Polar residues" evidence="1">
    <location>
        <begin position="272"/>
        <end position="281"/>
    </location>
</feature>